<dbReference type="KEGG" id="rad:CO657_03535"/>
<proteinExistence type="predicted"/>
<evidence type="ECO:0000313" key="1">
    <source>
        <dbReference type="EMBL" id="QAS77218.1"/>
    </source>
</evidence>
<reference evidence="1 2" key="1">
    <citation type="submission" date="2019-01" db="EMBL/GenBank/DDBJ databases">
        <title>Genomic insights into the origins and evolution of symbiotic genes in the Phaseolus vulgaris microsymbionts.</title>
        <authorList>
            <person name="Tong W."/>
        </authorList>
    </citation>
    <scope>NUCLEOTIDE SEQUENCE [LARGE SCALE GENOMIC DNA]</scope>
    <source>
        <strain evidence="1 2">FH23</strain>
    </source>
</reference>
<accession>A0AAE5TSZ0</accession>
<sequence length="143" mass="16156">MDLISWLLALIGIGSDRAMHRSDRRAEIARLNAEVAGEVGRTLDILAMARPRLTRLASQVATDLPDIHPTIAKFLDEQRDAALQLMKMTEENKVKIASTKGFVDWDKTLHDYQEWRANASRIAPWVQGVIDKYDAIFLEAGIR</sequence>
<dbReference type="EMBL" id="CP034998">
    <property type="protein sequence ID" value="QAS77218.1"/>
    <property type="molecule type" value="Genomic_DNA"/>
</dbReference>
<organism evidence="1 2">
    <name type="scientific">Rhizobium acidisoli</name>
    <dbReference type="NCBI Taxonomy" id="1538158"/>
    <lineage>
        <taxon>Bacteria</taxon>
        <taxon>Pseudomonadati</taxon>
        <taxon>Pseudomonadota</taxon>
        <taxon>Alphaproteobacteria</taxon>
        <taxon>Hyphomicrobiales</taxon>
        <taxon>Rhizobiaceae</taxon>
        <taxon>Rhizobium/Agrobacterium group</taxon>
        <taxon>Rhizobium</taxon>
    </lineage>
</organism>
<evidence type="ECO:0000313" key="2">
    <source>
        <dbReference type="Proteomes" id="UP000220927"/>
    </source>
</evidence>
<dbReference type="AlphaFoldDB" id="A0AAE5TSZ0"/>
<dbReference type="Proteomes" id="UP000220927">
    <property type="component" value="Chromosome"/>
</dbReference>
<gene>
    <name evidence="1" type="ORF">CO657_03535</name>
</gene>
<keyword evidence="2" id="KW-1185">Reference proteome</keyword>
<name>A0AAE5TSZ0_9HYPH</name>
<protein>
    <submittedName>
        <fullName evidence="1">Uncharacterized protein</fullName>
    </submittedName>
</protein>
<dbReference type="RefSeq" id="WP_054181538.1">
    <property type="nucleotide sequence ID" value="NZ_CP034998.1"/>
</dbReference>